<dbReference type="EMBL" id="FZMP01000021">
    <property type="protein sequence ID" value="SNQ59374.1"/>
    <property type="molecule type" value="Genomic_DNA"/>
</dbReference>
<evidence type="ECO:0000313" key="2">
    <source>
        <dbReference type="EMBL" id="SNQ59374.1"/>
    </source>
</evidence>
<feature type="transmembrane region" description="Helical" evidence="1">
    <location>
        <begin position="53"/>
        <end position="72"/>
    </location>
</feature>
<sequence>MHIKKFPEKDIYSIKAQHSMIILKCIHNKISSSIRSLCSKNNKFMYKKNVKKTVVLFVLLTPVMLTGQTIVYKELHKLIVFTGFWVYVVVNAFAVLLDSESPTILVTKPPVTNHINIY</sequence>
<proteinExistence type="predicted"/>
<feature type="transmembrane region" description="Helical" evidence="1">
    <location>
        <begin position="78"/>
        <end position="97"/>
    </location>
</feature>
<reference evidence="3" key="1">
    <citation type="submission" date="2017-06" db="EMBL/GenBank/DDBJ databases">
        <authorList>
            <person name="Cremers G."/>
        </authorList>
    </citation>
    <scope>NUCLEOTIDE SEQUENCE [LARGE SCALE GENOMIC DNA]</scope>
</reference>
<accession>A0A284VJB7</accession>
<keyword evidence="1" id="KW-0812">Transmembrane</keyword>
<evidence type="ECO:0000313" key="3">
    <source>
        <dbReference type="Proteomes" id="UP000218615"/>
    </source>
</evidence>
<protein>
    <submittedName>
        <fullName evidence="2">Uncharacterized protein</fullName>
    </submittedName>
</protein>
<gene>
    <name evidence="2" type="ORF">MNV_1170005</name>
</gene>
<evidence type="ECO:0000256" key="1">
    <source>
        <dbReference type="SAM" id="Phobius"/>
    </source>
</evidence>
<keyword evidence="1" id="KW-0472">Membrane</keyword>
<keyword evidence="3" id="KW-1185">Reference proteome</keyword>
<organism evidence="2 3">
    <name type="scientific">Candidatus Methanoperedens nitratireducens</name>
    <dbReference type="NCBI Taxonomy" id="1392998"/>
    <lineage>
        <taxon>Archaea</taxon>
        <taxon>Methanobacteriati</taxon>
        <taxon>Methanobacteriota</taxon>
        <taxon>Stenosarchaea group</taxon>
        <taxon>Methanomicrobia</taxon>
        <taxon>Methanosarcinales</taxon>
        <taxon>ANME-2 cluster</taxon>
        <taxon>Candidatus Methanoperedentaceae</taxon>
        <taxon>Candidatus Methanoperedens</taxon>
    </lineage>
</organism>
<dbReference type="Proteomes" id="UP000218615">
    <property type="component" value="Unassembled WGS sequence"/>
</dbReference>
<dbReference type="AlphaFoldDB" id="A0A284VJB7"/>
<name>A0A284VJB7_9EURY</name>
<keyword evidence="1" id="KW-1133">Transmembrane helix</keyword>